<feature type="compositionally biased region" description="Acidic residues" evidence="1">
    <location>
        <begin position="217"/>
        <end position="233"/>
    </location>
</feature>
<name>A0AAV9KYY1_9SOLN</name>
<reference evidence="2 3" key="1">
    <citation type="submission" date="2023-10" db="EMBL/GenBank/DDBJ databases">
        <title>Genome-Wide Identification Analysis in wild type Solanum Pinnatisectum Reveals Some Genes Defensing Phytophthora Infestans.</title>
        <authorList>
            <person name="Sun C."/>
        </authorList>
    </citation>
    <scope>NUCLEOTIDE SEQUENCE [LARGE SCALE GENOMIC DNA]</scope>
    <source>
        <strain evidence="2">LQN</strain>
        <tissue evidence="2">Leaf</tissue>
    </source>
</reference>
<sequence>MTHVQLIYGIYREWQMIDRVVRQFGYLQHIHGPCIQFFEHHFKLHMRHSRMFLEKNPQHVVQRGYQHLAGRLESLVRGHQMQYRRARMIENDEIQSIEMRQDAEEVTRVSIESINATSQGTQLSFAPDYNPPTQYEEPSAVQHHLIDGDNLIDNNTHLVATPKLYYPTFDFSAGPSNTNANFSTSQHSIFDIGNIPRRTSRQYKSTRCGTCCHYQNEEDSDDSENEDENENVEDLNNSKE</sequence>
<feature type="region of interest" description="Disordered" evidence="1">
    <location>
        <begin position="215"/>
        <end position="240"/>
    </location>
</feature>
<dbReference type="AlphaFoldDB" id="A0AAV9KYY1"/>
<protein>
    <submittedName>
        <fullName evidence="2">Uncharacterized protein</fullName>
    </submittedName>
</protein>
<evidence type="ECO:0000313" key="3">
    <source>
        <dbReference type="Proteomes" id="UP001311915"/>
    </source>
</evidence>
<gene>
    <name evidence="2" type="ORF">R3W88_016585</name>
</gene>
<keyword evidence="3" id="KW-1185">Reference proteome</keyword>
<evidence type="ECO:0000256" key="1">
    <source>
        <dbReference type="SAM" id="MobiDB-lite"/>
    </source>
</evidence>
<accession>A0AAV9KYY1</accession>
<proteinExistence type="predicted"/>
<organism evidence="2 3">
    <name type="scientific">Solanum pinnatisectum</name>
    <name type="common">tansyleaf nightshade</name>
    <dbReference type="NCBI Taxonomy" id="50273"/>
    <lineage>
        <taxon>Eukaryota</taxon>
        <taxon>Viridiplantae</taxon>
        <taxon>Streptophyta</taxon>
        <taxon>Embryophyta</taxon>
        <taxon>Tracheophyta</taxon>
        <taxon>Spermatophyta</taxon>
        <taxon>Magnoliopsida</taxon>
        <taxon>eudicotyledons</taxon>
        <taxon>Gunneridae</taxon>
        <taxon>Pentapetalae</taxon>
        <taxon>asterids</taxon>
        <taxon>lamiids</taxon>
        <taxon>Solanales</taxon>
        <taxon>Solanaceae</taxon>
        <taxon>Solanoideae</taxon>
        <taxon>Solaneae</taxon>
        <taxon>Solanum</taxon>
    </lineage>
</organism>
<dbReference type="EMBL" id="JAWPEI010000008">
    <property type="protein sequence ID" value="KAK4718247.1"/>
    <property type="molecule type" value="Genomic_DNA"/>
</dbReference>
<evidence type="ECO:0000313" key="2">
    <source>
        <dbReference type="EMBL" id="KAK4718247.1"/>
    </source>
</evidence>
<comment type="caution">
    <text evidence="2">The sequence shown here is derived from an EMBL/GenBank/DDBJ whole genome shotgun (WGS) entry which is preliminary data.</text>
</comment>
<dbReference type="Proteomes" id="UP001311915">
    <property type="component" value="Unassembled WGS sequence"/>
</dbReference>